<evidence type="ECO:0000256" key="1">
    <source>
        <dbReference type="SAM" id="MobiDB-lite"/>
    </source>
</evidence>
<sequence>MAISLPTTPPPLPPPTKHPPTVHPTCKQFTNAWPSFLMATFDFFWLPLLPLPQPGPHPPSFPP</sequence>
<gene>
    <name evidence="2" type="ORF">P691DRAFT_765799</name>
</gene>
<organism evidence="2 3">
    <name type="scientific">Macrolepiota fuliginosa MF-IS2</name>
    <dbReference type="NCBI Taxonomy" id="1400762"/>
    <lineage>
        <taxon>Eukaryota</taxon>
        <taxon>Fungi</taxon>
        <taxon>Dikarya</taxon>
        <taxon>Basidiomycota</taxon>
        <taxon>Agaricomycotina</taxon>
        <taxon>Agaricomycetes</taxon>
        <taxon>Agaricomycetidae</taxon>
        <taxon>Agaricales</taxon>
        <taxon>Agaricineae</taxon>
        <taxon>Agaricaceae</taxon>
        <taxon>Macrolepiota</taxon>
    </lineage>
</organism>
<dbReference type="EMBL" id="MU151761">
    <property type="protein sequence ID" value="KAF9441868.1"/>
    <property type="molecule type" value="Genomic_DNA"/>
</dbReference>
<name>A0A9P5WZR5_9AGAR</name>
<proteinExistence type="predicted"/>
<evidence type="ECO:0000313" key="2">
    <source>
        <dbReference type="EMBL" id="KAF9441868.1"/>
    </source>
</evidence>
<accession>A0A9P5WZR5</accession>
<reference evidence="2" key="1">
    <citation type="submission" date="2020-11" db="EMBL/GenBank/DDBJ databases">
        <authorList>
            <consortium name="DOE Joint Genome Institute"/>
            <person name="Ahrendt S."/>
            <person name="Riley R."/>
            <person name="Andreopoulos W."/>
            <person name="Labutti K."/>
            <person name="Pangilinan J."/>
            <person name="Ruiz-Duenas F.J."/>
            <person name="Barrasa J.M."/>
            <person name="Sanchez-Garcia M."/>
            <person name="Camarero S."/>
            <person name="Miyauchi S."/>
            <person name="Serrano A."/>
            <person name="Linde D."/>
            <person name="Babiker R."/>
            <person name="Drula E."/>
            <person name="Ayuso-Fernandez I."/>
            <person name="Pacheco R."/>
            <person name="Padilla G."/>
            <person name="Ferreira P."/>
            <person name="Barriuso J."/>
            <person name="Kellner H."/>
            <person name="Castanera R."/>
            <person name="Alfaro M."/>
            <person name="Ramirez L."/>
            <person name="Pisabarro A.G."/>
            <person name="Kuo A."/>
            <person name="Tritt A."/>
            <person name="Lipzen A."/>
            <person name="He G."/>
            <person name="Yan M."/>
            <person name="Ng V."/>
            <person name="Cullen D."/>
            <person name="Martin F."/>
            <person name="Rosso M.-N."/>
            <person name="Henrissat B."/>
            <person name="Hibbett D."/>
            <person name="Martinez A.T."/>
            <person name="Grigoriev I.V."/>
        </authorList>
    </citation>
    <scope>NUCLEOTIDE SEQUENCE</scope>
    <source>
        <strain evidence="2">MF-IS2</strain>
    </source>
</reference>
<keyword evidence="3" id="KW-1185">Reference proteome</keyword>
<evidence type="ECO:0000313" key="3">
    <source>
        <dbReference type="Proteomes" id="UP000807342"/>
    </source>
</evidence>
<feature type="compositionally biased region" description="Pro residues" evidence="1">
    <location>
        <begin position="7"/>
        <end position="22"/>
    </location>
</feature>
<dbReference type="AlphaFoldDB" id="A0A9P5WZR5"/>
<protein>
    <submittedName>
        <fullName evidence="2">Uncharacterized protein</fullName>
    </submittedName>
</protein>
<dbReference type="Proteomes" id="UP000807342">
    <property type="component" value="Unassembled WGS sequence"/>
</dbReference>
<comment type="caution">
    <text evidence="2">The sequence shown here is derived from an EMBL/GenBank/DDBJ whole genome shotgun (WGS) entry which is preliminary data.</text>
</comment>
<feature type="region of interest" description="Disordered" evidence="1">
    <location>
        <begin position="1"/>
        <end position="23"/>
    </location>
</feature>